<proteinExistence type="predicted"/>
<reference evidence="2 3" key="1">
    <citation type="submission" date="2018-11" db="EMBL/GenBank/DDBJ databases">
        <authorList>
            <consortium name="Pathogen Informatics"/>
        </authorList>
    </citation>
    <scope>NUCLEOTIDE SEQUENCE [LARGE SCALE GENOMIC DNA]</scope>
</reference>
<name>A0A3P7PIG9_CYLGO</name>
<sequence length="139" mass="15167">MSISPCSRSRLLILYYNLAPSCGCPPTNPSCPPQPGCQPIYGVTTHHVQTAPIALPDELEMRAAAFGIPVAQQHTPNNLEQFEKLVERQEAISATENSGTATVESPDVSVRLESEESVRRTPEERATPTVLFITCFDDV</sequence>
<dbReference type="EMBL" id="UYRV01104641">
    <property type="protein sequence ID" value="VDN19812.1"/>
    <property type="molecule type" value="Genomic_DNA"/>
</dbReference>
<dbReference type="Proteomes" id="UP000271889">
    <property type="component" value="Unassembled WGS sequence"/>
</dbReference>
<dbReference type="OrthoDB" id="5825670at2759"/>
<dbReference type="AlphaFoldDB" id="A0A3P7PIG9"/>
<accession>A0A3P7PIG9</accession>
<feature type="compositionally biased region" description="Polar residues" evidence="1">
    <location>
        <begin position="93"/>
        <end position="103"/>
    </location>
</feature>
<feature type="compositionally biased region" description="Basic and acidic residues" evidence="1">
    <location>
        <begin position="110"/>
        <end position="123"/>
    </location>
</feature>
<gene>
    <name evidence="2" type="ORF">CGOC_LOCUS8664</name>
</gene>
<feature type="region of interest" description="Disordered" evidence="1">
    <location>
        <begin position="93"/>
        <end position="123"/>
    </location>
</feature>
<evidence type="ECO:0000256" key="1">
    <source>
        <dbReference type="SAM" id="MobiDB-lite"/>
    </source>
</evidence>
<protein>
    <submittedName>
        <fullName evidence="2">Uncharacterized protein</fullName>
    </submittedName>
</protein>
<keyword evidence="3" id="KW-1185">Reference proteome</keyword>
<evidence type="ECO:0000313" key="3">
    <source>
        <dbReference type="Proteomes" id="UP000271889"/>
    </source>
</evidence>
<evidence type="ECO:0000313" key="2">
    <source>
        <dbReference type="EMBL" id="VDN19812.1"/>
    </source>
</evidence>
<organism evidence="2 3">
    <name type="scientific">Cylicostephanus goldi</name>
    <name type="common">Nematode worm</name>
    <dbReference type="NCBI Taxonomy" id="71465"/>
    <lineage>
        <taxon>Eukaryota</taxon>
        <taxon>Metazoa</taxon>
        <taxon>Ecdysozoa</taxon>
        <taxon>Nematoda</taxon>
        <taxon>Chromadorea</taxon>
        <taxon>Rhabditida</taxon>
        <taxon>Rhabditina</taxon>
        <taxon>Rhabditomorpha</taxon>
        <taxon>Strongyloidea</taxon>
        <taxon>Strongylidae</taxon>
        <taxon>Cylicostephanus</taxon>
    </lineage>
</organism>